<dbReference type="Pfam" id="PF00164">
    <property type="entry name" value="Ribosom_S12_S23"/>
    <property type="match status" value="1"/>
</dbReference>
<accession>A0A6C0UG12</accession>
<keyword evidence="5" id="KW-0496">Mitochondrion</keyword>
<dbReference type="InterPro" id="IPR005679">
    <property type="entry name" value="Ribosomal_uS12_bac"/>
</dbReference>
<gene>
    <name evidence="5" type="primary">rps12</name>
</gene>
<dbReference type="PRINTS" id="PR01034">
    <property type="entry name" value="RIBOSOMALS12"/>
</dbReference>
<evidence type="ECO:0000256" key="3">
    <source>
        <dbReference type="ARBA" id="ARBA00023274"/>
    </source>
</evidence>
<dbReference type="PIRSF" id="PIRSF002133">
    <property type="entry name" value="Ribosomal_S12/S23"/>
    <property type="match status" value="1"/>
</dbReference>
<dbReference type="AlphaFoldDB" id="A0A6C0UG12"/>
<geneLocation type="mitochondrion" evidence="5"/>
<evidence type="ECO:0000256" key="4">
    <source>
        <dbReference type="RuleBase" id="RU003622"/>
    </source>
</evidence>
<dbReference type="GO" id="GO:0003735">
    <property type="term" value="F:structural constituent of ribosome"/>
    <property type="evidence" value="ECO:0007669"/>
    <property type="project" value="InterPro"/>
</dbReference>
<dbReference type="SUPFAM" id="SSF50249">
    <property type="entry name" value="Nucleic acid-binding proteins"/>
    <property type="match status" value="1"/>
</dbReference>
<dbReference type="GO" id="GO:0015935">
    <property type="term" value="C:small ribosomal subunit"/>
    <property type="evidence" value="ECO:0007669"/>
    <property type="project" value="InterPro"/>
</dbReference>
<keyword evidence="3 4" id="KW-0687">Ribonucleoprotein</keyword>
<dbReference type="InterPro" id="IPR006032">
    <property type="entry name" value="Ribosomal_uS12"/>
</dbReference>
<comment type="similarity">
    <text evidence="1 4">Belongs to the universal ribosomal protein uS12 family.</text>
</comment>
<protein>
    <submittedName>
        <fullName evidence="5">Ribosomal protein S12</fullName>
    </submittedName>
</protein>
<dbReference type="EMBL" id="MK301177">
    <property type="protein sequence ID" value="QIB71972.1"/>
    <property type="molecule type" value="Genomic_DNA"/>
</dbReference>
<evidence type="ECO:0000313" key="5">
    <source>
        <dbReference type="EMBL" id="QIB71972.1"/>
    </source>
</evidence>
<proteinExistence type="inferred from homology"/>
<sequence>MSTINQLIRYKFRSKNNYVWSPALKSNPQVRGRFSRMVINTPRKPNSALRKVGKIFLTNKKRIRAKIPGSGTIPQKYAVVLVKGKGHKDTPGVKYSLIRGALECLPLFQKTRRRSIYGVPSEEKTHTRRCLRS</sequence>
<organism evidence="5">
    <name type="scientific">Gruberia lanceolata</name>
    <dbReference type="NCBI Taxonomy" id="1978530"/>
    <lineage>
        <taxon>Eukaryota</taxon>
        <taxon>Sar</taxon>
        <taxon>Alveolata</taxon>
        <taxon>Ciliophora</taxon>
        <taxon>Postciliodesmatophora</taxon>
        <taxon>Heterotrichea</taxon>
        <taxon>Heterotrichida</taxon>
        <taxon>Spirostomidae</taxon>
        <taxon>Gruberia</taxon>
    </lineage>
</organism>
<reference evidence="5" key="1">
    <citation type="journal article" date="2019" name="Mitochondrial DNA Part B Resour">
        <title>The complete mitochondrial genome of Gruberia lanceolata (Gruber, 1884) Kahl, 1932 (Ciliophora: Heterotrichea).</title>
        <authorList>
            <person name="Park M.-H."/>
            <person name="Min G.-S."/>
        </authorList>
    </citation>
    <scope>NUCLEOTIDE SEQUENCE</scope>
    <source>
        <strain evidence="5">Gben1</strain>
    </source>
</reference>
<name>A0A6C0UG12_9CILI</name>
<dbReference type="NCBIfam" id="TIGR00981">
    <property type="entry name" value="rpsL_bact"/>
    <property type="match status" value="1"/>
</dbReference>
<evidence type="ECO:0000256" key="2">
    <source>
        <dbReference type="ARBA" id="ARBA00022980"/>
    </source>
</evidence>
<evidence type="ECO:0000256" key="1">
    <source>
        <dbReference type="ARBA" id="ARBA00005657"/>
    </source>
</evidence>
<dbReference type="PANTHER" id="PTHR11652">
    <property type="entry name" value="30S RIBOSOMAL PROTEIN S12 FAMILY MEMBER"/>
    <property type="match status" value="1"/>
</dbReference>
<dbReference type="Gene3D" id="2.40.50.140">
    <property type="entry name" value="Nucleic acid-binding proteins"/>
    <property type="match status" value="1"/>
</dbReference>
<dbReference type="PROSITE" id="PS00055">
    <property type="entry name" value="RIBOSOMAL_S12"/>
    <property type="match status" value="1"/>
</dbReference>
<dbReference type="InterPro" id="IPR012340">
    <property type="entry name" value="NA-bd_OB-fold"/>
</dbReference>
<keyword evidence="2 4" id="KW-0689">Ribosomal protein</keyword>
<dbReference type="GO" id="GO:0006412">
    <property type="term" value="P:translation"/>
    <property type="evidence" value="ECO:0007669"/>
    <property type="project" value="InterPro"/>
</dbReference>